<sequence length="135" mass="14322">MLDLLGAMIQSGTPLPQAVATLARVCAPPVRDGLETVASALLLGTDWHNAWTPADHDSQLQELQAALGCGAVTGAPAAAILYVQAEQLRRRRRQEAERRAAALGTRLVLPLGLCTLPPFICLGVIPVLMSLLPRL</sequence>
<protein>
    <submittedName>
        <fullName evidence="8">Type II secretion system F family protein</fullName>
    </submittedName>
</protein>
<evidence type="ECO:0000313" key="9">
    <source>
        <dbReference type="Proteomes" id="UP000523795"/>
    </source>
</evidence>
<dbReference type="PANTHER" id="PTHR35007">
    <property type="entry name" value="INTEGRAL MEMBRANE PROTEIN-RELATED"/>
    <property type="match status" value="1"/>
</dbReference>
<evidence type="ECO:0000313" key="8">
    <source>
        <dbReference type="EMBL" id="NKX50273.1"/>
    </source>
</evidence>
<dbReference type="EMBL" id="JAAZSR010000076">
    <property type="protein sequence ID" value="NKX50273.1"/>
    <property type="molecule type" value="Genomic_DNA"/>
</dbReference>
<comment type="caution">
    <text evidence="8">The sequence shown here is derived from an EMBL/GenBank/DDBJ whole genome shotgun (WGS) entry which is preliminary data.</text>
</comment>
<keyword evidence="4 6" id="KW-1133">Transmembrane helix</keyword>
<accession>A0ABX1JLV0</accession>
<evidence type="ECO:0000256" key="3">
    <source>
        <dbReference type="ARBA" id="ARBA00022692"/>
    </source>
</evidence>
<feature type="transmembrane region" description="Helical" evidence="6">
    <location>
        <begin position="63"/>
        <end position="83"/>
    </location>
</feature>
<organism evidence="8 9">
    <name type="scientific">Arthrobacter deserti</name>
    <dbReference type="NCBI Taxonomy" id="1742687"/>
    <lineage>
        <taxon>Bacteria</taxon>
        <taxon>Bacillati</taxon>
        <taxon>Actinomycetota</taxon>
        <taxon>Actinomycetes</taxon>
        <taxon>Micrococcales</taxon>
        <taxon>Micrococcaceae</taxon>
        <taxon>Arthrobacter</taxon>
    </lineage>
</organism>
<gene>
    <name evidence="8" type="ORF">HER39_06760</name>
</gene>
<evidence type="ECO:0000256" key="4">
    <source>
        <dbReference type="ARBA" id="ARBA00022989"/>
    </source>
</evidence>
<evidence type="ECO:0000256" key="5">
    <source>
        <dbReference type="ARBA" id="ARBA00023136"/>
    </source>
</evidence>
<name>A0ABX1JLV0_9MICC</name>
<evidence type="ECO:0000256" key="1">
    <source>
        <dbReference type="ARBA" id="ARBA00004651"/>
    </source>
</evidence>
<keyword evidence="5 6" id="KW-0472">Membrane</keyword>
<proteinExistence type="predicted"/>
<evidence type="ECO:0000256" key="6">
    <source>
        <dbReference type="SAM" id="Phobius"/>
    </source>
</evidence>
<dbReference type="PANTHER" id="PTHR35007:SF3">
    <property type="entry name" value="POSSIBLE CONSERVED ALANINE RICH MEMBRANE PROTEIN"/>
    <property type="match status" value="1"/>
</dbReference>
<keyword evidence="2" id="KW-1003">Cell membrane</keyword>
<feature type="domain" description="Type II secretion system protein GspF" evidence="7">
    <location>
        <begin position="2"/>
        <end position="122"/>
    </location>
</feature>
<evidence type="ECO:0000256" key="2">
    <source>
        <dbReference type="ARBA" id="ARBA00022475"/>
    </source>
</evidence>
<dbReference type="Proteomes" id="UP000523795">
    <property type="component" value="Unassembled WGS sequence"/>
</dbReference>
<comment type="subcellular location">
    <subcellularLocation>
        <location evidence="1">Cell membrane</location>
        <topology evidence="1">Multi-pass membrane protein</topology>
    </subcellularLocation>
</comment>
<keyword evidence="9" id="KW-1185">Reference proteome</keyword>
<dbReference type="InterPro" id="IPR018076">
    <property type="entry name" value="T2SS_GspF_dom"/>
</dbReference>
<evidence type="ECO:0000259" key="7">
    <source>
        <dbReference type="Pfam" id="PF00482"/>
    </source>
</evidence>
<dbReference type="Pfam" id="PF00482">
    <property type="entry name" value="T2SSF"/>
    <property type="match status" value="1"/>
</dbReference>
<feature type="transmembrane region" description="Helical" evidence="6">
    <location>
        <begin position="107"/>
        <end position="132"/>
    </location>
</feature>
<keyword evidence="3 6" id="KW-0812">Transmembrane</keyword>
<reference evidence="8 9" key="1">
    <citation type="submission" date="2020-04" db="EMBL/GenBank/DDBJ databases">
        <authorList>
            <person name="Liu S."/>
        </authorList>
    </citation>
    <scope>NUCLEOTIDE SEQUENCE [LARGE SCALE GENOMIC DNA]</scope>
    <source>
        <strain evidence="8 9">CGMCC 1.15091</strain>
    </source>
</reference>